<dbReference type="GO" id="GO:0006506">
    <property type="term" value="P:GPI anchor biosynthetic process"/>
    <property type="evidence" value="ECO:0007669"/>
    <property type="project" value="UniProtKB-KW"/>
</dbReference>
<feature type="domain" description="Glycosyl transferase family 1" evidence="10">
    <location>
        <begin position="1582"/>
        <end position="1716"/>
    </location>
</feature>
<dbReference type="PANTHER" id="PTHR45871">
    <property type="entry name" value="N-ACETYLGLUCOSAMINYL-PHOSPHATIDYLINOSITOL BIOSYNTHETIC PROTEIN"/>
    <property type="match status" value="1"/>
</dbReference>
<protein>
    <recommendedName>
        <fullName evidence="8">Phosphatidylinositol N-acetylglucosaminyltransferase GPI3 subunit</fullName>
        <ecNumber evidence="3">2.4.1.198</ecNumber>
    </recommendedName>
    <alternativeName>
        <fullName evidence="7">GlcNAc-PI synthesis protein</fullName>
    </alternativeName>
</protein>
<dbReference type="InterPro" id="IPR013234">
    <property type="entry name" value="PIGA_GPI_anchor_biosynthesis"/>
</dbReference>
<gene>
    <name evidence="15" type="primary">SPT14</name>
    <name evidence="15" type="ORF">MEQU1_000764</name>
</gene>
<evidence type="ECO:0000256" key="3">
    <source>
        <dbReference type="ARBA" id="ARBA00012420"/>
    </source>
</evidence>
<dbReference type="Pfam" id="PF25150">
    <property type="entry name" value="TPR_Trm732"/>
    <property type="match status" value="1"/>
</dbReference>
<feature type="transmembrane region" description="Helical" evidence="9">
    <location>
        <begin position="1774"/>
        <end position="1800"/>
    </location>
</feature>
<evidence type="ECO:0000256" key="7">
    <source>
        <dbReference type="ARBA" id="ARBA00032160"/>
    </source>
</evidence>
<dbReference type="SUPFAM" id="SSF48371">
    <property type="entry name" value="ARM repeat"/>
    <property type="match status" value="1"/>
</dbReference>
<dbReference type="PANTHER" id="PTHR45871:SF1">
    <property type="entry name" value="PHOSPHATIDYLINOSITOL N-ACETYLGLUCOSAMINYLTRANSFERASE SUBUNIT A"/>
    <property type="match status" value="1"/>
</dbReference>
<evidence type="ECO:0000256" key="2">
    <source>
        <dbReference type="ARBA" id="ARBA00004687"/>
    </source>
</evidence>
<keyword evidence="9" id="KW-0812">Transmembrane</keyword>
<dbReference type="CDD" id="cd03796">
    <property type="entry name" value="GT4_PIG-A-like"/>
    <property type="match status" value="1"/>
</dbReference>
<dbReference type="InterPro" id="IPR039507">
    <property type="entry name" value="PIG-A/GPI3"/>
</dbReference>
<dbReference type="EMBL" id="CP119901">
    <property type="protein sequence ID" value="WFD22102.1"/>
    <property type="molecule type" value="Genomic_DNA"/>
</dbReference>
<keyword evidence="9" id="KW-0472">Membrane</keyword>
<organism evidence="15 16">
    <name type="scientific">Malassezia equina</name>
    <dbReference type="NCBI Taxonomy" id="1381935"/>
    <lineage>
        <taxon>Eukaryota</taxon>
        <taxon>Fungi</taxon>
        <taxon>Dikarya</taxon>
        <taxon>Basidiomycota</taxon>
        <taxon>Ustilaginomycotina</taxon>
        <taxon>Malasseziomycetes</taxon>
        <taxon>Malasseziales</taxon>
        <taxon>Malasseziaceae</taxon>
        <taxon>Malassezia</taxon>
    </lineage>
</organism>
<dbReference type="InterPro" id="IPR011989">
    <property type="entry name" value="ARM-like"/>
</dbReference>
<evidence type="ECO:0000256" key="8">
    <source>
        <dbReference type="ARBA" id="ARBA00068617"/>
    </source>
</evidence>
<evidence type="ECO:0000256" key="5">
    <source>
        <dbReference type="ARBA" id="ARBA00022676"/>
    </source>
</evidence>
<evidence type="ECO:0000256" key="1">
    <source>
        <dbReference type="ARBA" id="ARBA00003265"/>
    </source>
</evidence>
<evidence type="ECO:0000256" key="4">
    <source>
        <dbReference type="ARBA" id="ARBA00022502"/>
    </source>
</evidence>
<evidence type="ECO:0000259" key="12">
    <source>
        <dbReference type="Pfam" id="PF10350"/>
    </source>
</evidence>
<keyword evidence="16" id="KW-1185">Reference proteome</keyword>
<dbReference type="GO" id="GO:0000506">
    <property type="term" value="C:glycosylphosphatidylinositol-N-acetylglucosaminyltransferase (GPI-GnT) complex"/>
    <property type="evidence" value="ECO:0007669"/>
    <property type="project" value="InterPro"/>
</dbReference>
<keyword evidence="4" id="KW-0337">GPI-anchor biosynthesis</keyword>
<dbReference type="InterPro" id="IPR001296">
    <property type="entry name" value="Glyco_trans_1"/>
</dbReference>
<keyword evidence="9" id="KW-1133">Transmembrane helix</keyword>
<evidence type="ECO:0000259" key="13">
    <source>
        <dbReference type="Pfam" id="PF25150"/>
    </source>
</evidence>
<keyword evidence="6 15" id="KW-0808">Transferase</keyword>
<dbReference type="Proteomes" id="UP001214415">
    <property type="component" value="Chromosome 2"/>
</dbReference>
<feature type="domain" description="PIGA GPI anchor biosynthesis" evidence="11">
    <location>
        <begin position="1427"/>
        <end position="1517"/>
    </location>
</feature>
<dbReference type="Gene3D" id="1.25.10.10">
    <property type="entry name" value="Leucine-rich Repeat Variant"/>
    <property type="match status" value="1"/>
</dbReference>
<dbReference type="GO" id="GO:0017176">
    <property type="term" value="F:phosphatidylinositol N-acetylglucosaminyltransferase activity"/>
    <property type="evidence" value="ECO:0007669"/>
    <property type="project" value="UniProtKB-EC"/>
</dbReference>
<comment type="pathway">
    <text evidence="2">Glycolipid biosynthesis; glycosylphosphatidylinositol-anchor biosynthesis.</text>
</comment>
<dbReference type="SUPFAM" id="SSF53756">
    <property type="entry name" value="UDP-Glycosyltransferase/glycogen phosphorylase"/>
    <property type="match status" value="1"/>
</dbReference>
<dbReference type="EC" id="2.4.1.198" evidence="3"/>
<evidence type="ECO:0000313" key="16">
    <source>
        <dbReference type="Proteomes" id="UP001214415"/>
    </source>
</evidence>
<dbReference type="InterPro" id="IPR056843">
    <property type="entry name" value="THADA-like_TPR"/>
</dbReference>
<dbReference type="InterPro" id="IPR019442">
    <property type="entry name" value="THADA/TRM732_DUF2428"/>
</dbReference>
<evidence type="ECO:0000256" key="6">
    <source>
        <dbReference type="ARBA" id="ARBA00022679"/>
    </source>
</evidence>
<dbReference type="Pfam" id="PF00534">
    <property type="entry name" value="Glycos_transf_1"/>
    <property type="match status" value="1"/>
</dbReference>
<proteinExistence type="predicted"/>
<reference evidence="15" key="1">
    <citation type="submission" date="2023-03" db="EMBL/GenBank/DDBJ databases">
        <title>Mating type loci evolution in Malassezia.</title>
        <authorList>
            <person name="Coelho M.A."/>
        </authorList>
    </citation>
    <scope>NUCLEOTIDE SEQUENCE</scope>
    <source>
        <strain evidence="15">CBS 12830</strain>
    </source>
</reference>
<name>A0AAF0IYE7_9BASI</name>
<sequence length="1813" mass="196655">MSSAAAAALAAVRARLDTPEAATNAGLVETLRDSLDLLQSPHPLDGAHAGSTMSLGLDALRAWAAFAKKAASCVQEADQLLQDPVWDVAAQRVHDALELASPSAANRLCTAIDQLLHVWDAWSQTQPPMWARTLQSKQAGHVSPLIVQDLLLAHYGIDVLSESPTAFFARLLDDVQAGLGQVRRRSHLALTFMRVAPMNVEWLDVLATCLSKADERAREHVVAHIVQPLVEQSPSVLSRLLAALDQQGSAPAILAVLLVAKVRDLCTIEETATERVPVPRGVLDACLASAQPRLHVAALALCVEAKSPAVPLHANEAYGVRRFLADSLSLPSAVARQDTLAYLVKLLVRLRTSAKKGPQHELLKDLYEAGVRAIHSGAPYPCTVLGVSLLLLLVEATAATRAPERVYAGSPLCESIRALHKAQQTFPSAPLPALRFSQAVVRQLVHLAAESTYEDIRRLSALTLVRLADDETSILREPAFLLKHVIQPSVERLAAPKEADAHAAVELLRLYHSVALPSMHAQILACISPGSFTGTWTAKLLAAHLARVHAQLDASPTLAQASQAGVHGSLAALTYLARAMPNVDGAPLTALVQRVWTLVSPVLCAAAPEGAEDVSEWERALAAADIHGDDGRAPISATSQQILSFAWRAIKEAAVLHTVCAQEALLEANELFQTWLLQIRHRGAFSTVYPQYHTLAQALCAEPTTRALPSTWLHALLDRVDAHADSFSTTRRSAGLGYAVLALLSAHAAGAVRAAETQRVVERLTRMARDAAPMRRIHGLNILRVLFMDSTMAQAMRAHLGDALTLAVTSFSSPHWSVRNAAMMLFAAVSTRHLGVRAFEPTTRGPWIDSLLYASPGLRPALLDTLTASAAHVDAADLAALGHGSALYAVLLLLSRTQPAAWPDVESLLAPLEQCARSAHAAVRSLAATCLARFVPAEQRTNLIERLWRDATTRDQNALAGTLAIMQALASPAYAPAVRARVDLLEGHACAPTLAAFLQVAEACDAADAVQPFVERVLGTWDDQPVCDPFVVWLLPTLLASAWKHHVPVPRRLLHSDADMRTALVEFLAQAPSLPAALEAVHWPVEATQHDFVTLVLDAHAPLDARIHAANLVSRLTAPLHGYADDLLTLLLATEHRPLSEALLPLVGRLYAPARQAACLRIWDACSRPEAPVSARYGVAQALGVVPKNDPQLCVLLLRLLQDDDADVRAAACALCPAPALMPEASYASVYALPRGPSACVEWVWQTSQGPAFSAHVWRLLTPACTDVEEAEGDELFPSEEANQYLDATADVLRAYKACRQGHVPPPPDLAERAKAAAMRLARPVPTEPRAYRAALQEALLVRLAQLTGQCEAVDGLAERFEALLVTVDEAPAAVLPRPLRVAFISDFFFPNVGGVEGHMYMVGQELLRRGHKVRWATLMQVIVVTHAYEPDRAGVRYLPGGMKVYYVSYGVLVRQDTLPNFFALAPVLRSILIRERIELVHAHQALSSMAHEGLFHAKCLGLKTVFTDHSLFGFADVSSIMTNKLLRFALADVDHVVCVSHTGRENTVLRAALDPQDVSTIPNAVDARHLYPAKARPATEKADVCIVVLSRLMYRKGIDLLLQTIPTLCARDAHIRFVIGGDGPKYVELEQMREQHMLQDRVELVGAVRQRDVREHLTRGHIFLNTSLTEAFGTSIIEATCAGLYVVTTRVGGIPELLPPSMMRLSEPSAQALVEATLEAIAHIRAGDHDPARQHRLVASMYSWSETVQRLEKVYAKAMRRPPRTTTERLQRYLAVGGAVGGPIICLVVGLQMILAVLLEWMLPRDHIAWVE</sequence>
<dbReference type="InterPro" id="IPR016024">
    <property type="entry name" value="ARM-type_fold"/>
</dbReference>
<evidence type="ECO:0000259" key="11">
    <source>
        <dbReference type="Pfam" id="PF08288"/>
    </source>
</evidence>
<evidence type="ECO:0000313" key="15">
    <source>
        <dbReference type="EMBL" id="WFD22102.1"/>
    </source>
</evidence>
<accession>A0AAF0IYE7</accession>
<feature type="domain" description="tRNA (32-2'-O)-methyltransferase regulator THADA-like C-terminal TPR repeats region" evidence="14">
    <location>
        <begin position="819"/>
        <end position="969"/>
    </location>
</feature>
<dbReference type="Gene3D" id="3.40.50.2000">
    <property type="entry name" value="Glycogen Phosphorylase B"/>
    <property type="match status" value="2"/>
</dbReference>
<keyword evidence="5 15" id="KW-0328">Glycosyltransferase</keyword>
<dbReference type="InterPro" id="IPR056842">
    <property type="entry name" value="THADA-like_TPR_C"/>
</dbReference>
<evidence type="ECO:0000259" key="10">
    <source>
        <dbReference type="Pfam" id="PF00534"/>
    </source>
</evidence>
<dbReference type="Pfam" id="PF08288">
    <property type="entry name" value="PIGA"/>
    <property type="match status" value="1"/>
</dbReference>
<evidence type="ECO:0000256" key="9">
    <source>
        <dbReference type="SAM" id="Phobius"/>
    </source>
</evidence>
<feature type="domain" description="DUF2428" evidence="12">
    <location>
        <begin position="588"/>
        <end position="817"/>
    </location>
</feature>
<evidence type="ECO:0000259" key="14">
    <source>
        <dbReference type="Pfam" id="PF25151"/>
    </source>
</evidence>
<feature type="domain" description="tRNA (32-2'-O)-methyltransferase regulator THADA-like TPR repeats region" evidence="13">
    <location>
        <begin position="202"/>
        <end position="356"/>
    </location>
</feature>
<dbReference type="Pfam" id="PF25151">
    <property type="entry name" value="TPR_Trm732_C"/>
    <property type="match status" value="1"/>
</dbReference>
<comment type="function">
    <text evidence="1">Catalytic subunit in the complex catalyzing the transfer of N-acetylglucosamine from UDP-N-acetylglucosamine to phosphatidylinositol, the first step of GPI biosynthesis.</text>
</comment>
<dbReference type="FunFam" id="3.40.50.2000:FF:000026">
    <property type="entry name" value="Phosphatidylinositol N-acetylglucosaminyltransferase subunit A"/>
    <property type="match status" value="1"/>
</dbReference>
<dbReference type="Pfam" id="PF10350">
    <property type="entry name" value="DUF2428"/>
    <property type="match status" value="1"/>
</dbReference>